<dbReference type="EMBL" id="CP003537">
    <property type="protein sequence ID" value="AGH95623.1"/>
    <property type="molecule type" value="Genomic_DNA"/>
</dbReference>
<dbReference type="GO" id="GO:0008081">
    <property type="term" value="F:phosphoric diester hydrolase activity"/>
    <property type="evidence" value="ECO:0007669"/>
    <property type="project" value="InterPro"/>
</dbReference>
<dbReference type="CDD" id="cd08556">
    <property type="entry name" value="GDPD"/>
    <property type="match status" value="1"/>
</dbReference>
<dbReference type="PROSITE" id="PS51704">
    <property type="entry name" value="GP_PDE"/>
    <property type="match status" value="1"/>
</dbReference>
<evidence type="ECO:0000259" key="1">
    <source>
        <dbReference type="PROSITE" id="PS51704"/>
    </source>
</evidence>
<dbReference type="GO" id="GO:0006629">
    <property type="term" value="P:lipid metabolic process"/>
    <property type="evidence" value="ECO:0007669"/>
    <property type="project" value="InterPro"/>
</dbReference>
<reference evidence="2 3" key="1">
    <citation type="journal article" date="2013" name="ISME J.">
        <title>By their genes ye shall know them: genomic signatures of predatory bacteria.</title>
        <authorList>
            <person name="Pasternak Z."/>
            <person name="Pietrokovski S."/>
            <person name="Rotem O."/>
            <person name="Gophna U."/>
            <person name="Lurie-Weinberger M.N."/>
            <person name="Jurkevitch E."/>
        </authorList>
    </citation>
    <scope>NUCLEOTIDE SEQUENCE [LARGE SCALE GENOMIC DNA]</scope>
    <source>
        <strain evidence="2 3">JSS</strain>
    </source>
</reference>
<dbReference type="Proteomes" id="UP000012040">
    <property type="component" value="Chromosome"/>
</dbReference>
<dbReference type="PANTHER" id="PTHR46211">
    <property type="entry name" value="GLYCEROPHOSPHORYL DIESTER PHOSPHODIESTERASE"/>
    <property type="match status" value="1"/>
</dbReference>
<gene>
    <name evidence="2" type="ORF">A11Q_1407</name>
</gene>
<dbReference type="PATRIC" id="fig|1184267.3.peg.1425"/>
<dbReference type="RefSeq" id="WP_015470113.1">
    <property type="nucleotide sequence ID" value="NC_020813.1"/>
</dbReference>
<dbReference type="PANTHER" id="PTHR46211:SF1">
    <property type="entry name" value="GLYCEROPHOSPHODIESTER PHOSPHODIESTERASE, CYTOPLASMIC"/>
    <property type="match status" value="1"/>
</dbReference>
<feature type="domain" description="GP-PDE" evidence="1">
    <location>
        <begin position="14"/>
        <end position="238"/>
    </location>
</feature>
<accession>M4V8T4</accession>
<dbReference type="InterPro" id="IPR030395">
    <property type="entry name" value="GP_PDE_dom"/>
</dbReference>
<dbReference type="AlphaFoldDB" id="M4V8T4"/>
<proteinExistence type="predicted"/>
<sequence length="239" mass="28075">MIWLQDDTIKEWLPRLQAHRGYHEKLEENTIEAIQAAHVLGYKMCEFDVRMTLDKEVVLFHDPEILGQAISSLNYNELRSMRAVTKLDEVLLWLRDTKEFKLNIEIKSTEVVSFQLEKKVCELVARFNLEDRVLVSSFNPVSLYKVRLFNSKIFRALLLSFEKDEKNTLLIRSGFLNYLAKPQVLHLRAEDYSRHFRNLGKKIPIVLWTVNDPEVYLQNKAEVHGIISDKITPELFSQL</sequence>
<dbReference type="SUPFAM" id="SSF51695">
    <property type="entry name" value="PLC-like phosphodiesterases"/>
    <property type="match status" value="1"/>
</dbReference>
<dbReference type="HOGENOM" id="CLU_030006_3_3_7"/>
<dbReference type="KEGG" id="bex:A11Q_1407"/>
<dbReference type="eggNOG" id="COG0584">
    <property type="taxonomic scope" value="Bacteria"/>
</dbReference>
<dbReference type="STRING" id="1184267.A11Q_1407"/>
<name>M4V8T4_9BACT</name>
<evidence type="ECO:0000313" key="3">
    <source>
        <dbReference type="Proteomes" id="UP000012040"/>
    </source>
</evidence>
<dbReference type="InterPro" id="IPR017946">
    <property type="entry name" value="PLC-like_Pdiesterase_TIM-brl"/>
</dbReference>
<dbReference type="OrthoDB" id="384721at2"/>
<dbReference type="Gene3D" id="3.20.20.190">
    <property type="entry name" value="Phosphatidylinositol (PI) phosphodiesterase"/>
    <property type="match status" value="1"/>
</dbReference>
<keyword evidence="3" id="KW-1185">Reference proteome</keyword>
<protein>
    <recommendedName>
        <fullName evidence="1">GP-PDE domain-containing protein</fullName>
    </recommendedName>
</protein>
<organism evidence="2 3">
    <name type="scientific">Pseudobdellovibrio exovorus JSS</name>
    <dbReference type="NCBI Taxonomy" id="1184267"/>
    <lineage>
        <taxon>Bacteria</taxon>
        <taxon>Pseudomonadati</taxon>
        <taxon>Bdellovibrionota</taxon>
        <taxon>Bdellovibrionia</taxon>
        <taxon>Bdellovibrionales</taxon>
        <taxon>Pseudobdellovibrionaceae</taxon>
        <taxon>Pseudobdellovibrio</taxon>
    </lineage>
</organism>
<dbReference type="Pfam" id="PF03009">
    <property type="entry name" value="GDPD"/>
    <property type="match status" value="1"/>
</dbReference>
<evidence type="ECO:0000313" key="2">
    <source>
        <dbReference type="EMBL" id="AGH95623.1"/>
    </source>
</evidence>